<accession>A0A433RV96</accession>
<gene>
    <name evidence="3" type="ORF">QI30_06410</name>
</gene>
<feature type="domain" description="Serine aminopeptidase S33" evidence="2">
    <location>
        <begin position="20"/>
        <end position="128"/>
    </location>
</feature>
<feature type="site" description="Important for substrate specificity" evidence="1">
    <location>
        <position position="142"/>
    </location>
</feature>
<dbReference type="PANTHER" id="PTHR11614">
    <property type="entry name" value="PHOSPHOLIPASE-RELATED"/>
    <property type="match status" value="1"/>
</dbReference>
<dbReference type="Proteomes" id="UP000288623">
    <property type="component" value="Unassembled WGS sequence"/>
</dbReference>
<dbReference type="EMBL" id="JTFC01000026">
    <property type="protein sequence ID" value="RUS57211.1"/>
    <property type="molecule type" value="Genomic_DNA"/>
</dbReference>
<dbReference type="InterPro" id="IPR012354">
    <property type="entry name" value="Esterase_lipase"/>
</dbReference>
<keyword evidence="4" id="KW-1185">Reference proteome</keyword>
<dbReference type="PIRSF" id="PIRSF017388">
    <property type="entry name" value="Esterase_lipase"/>
    <property type="match status" value="1"/>
</dbReference>
<name>A0A433RV96_9BACL</name>
<dbReference type="AlphaFoldDB" id="A0A433RV96"/>
<proteinExistence type="predicted"/>
<dbReference type="InterPro" id="IPR051044">
    <property type="entry name" value="MAG_DAG_Lipase"/>
</dbReference>
<dbReference type="GO" id="GO:0052689">
    <property type="term" value="F:carboxylic ester hydrolase activity"/>
    <property type="evidence" value="ECO:0007669"/>
    <property type="project" value="InterPro"/>
</dbReference>
<evidence type="ECO:0000313" key="4">
    <source>
        <dbReference type="Proteomes" id="UP000288623"/>
    </source>
</evidence>
<evidence type="ECO:0000256" key="1">
    <source>
        <dbReference type="PIRSR" id="PIRSR017388-3"/>
    </source>
</evidence>
<dbReference type="SUPFAM" id="SSF53474">
    <property type="entry name" value="alpha/beta-Hydrolases"/>
    <property type="match status" value="1"/>
</dbReference>
<protein>
    <submittedName>
        <fullName evidence="3">Alpha/beta hydrolase</fullName>
    </submittedName>
</protein>
<dbReference type="InterPro" id="IPR022742">
    <property type="entry name" value="Hydrolase_4"/>
</dbReference>
<evidence type="ECO:0000313" key="3">
    <source>
        <dbReference type="EMBL" id="RUS57211.1"/>
    </source>
</evidence>
<comment type="caution">
    <text evidence="3">The sequence shown here is derived from an EMBL/GenBank/DDBJ whole genome shotgun (WGS) entry which is preliminary data.</text>
</comment>
<dbReference type="RefSeq" id="WP_126990106.1">
    <property type="nucleotide sequence ID" value="NZ_JTFC01000026.1"/>
</dbReference>
<dbReference type="Pfam" id="PF12146">
    <property type="entry name" value="Hydrolase_4"/>
    <property type="match status" value="2"/>
</dbReference>
<dbReference type="InterPro" id="IPR029058">
    <property type="entry name" value="AB_hydrolase_fold"/>
</dbReference>
<dbReference type="Gene3D" id="3.40.50.1820">
    <property type="entry name" value="alpha/beta hydrolase"/>
    <property type="match status" value="1"/>
</dbReference>
<reference evidence="3 4" key="1">
    <citation type="submission" date="2014-11" db="EMBL/GenBank/DDBJ databases">
        <title>Genome sequence and analysis of novel Kurthia sp.</title>
        <authorList>
            <person name="Lawson J.N."/>
            <person name="Gonzalez J.E."/>
            <person name="Rinauldi L."/>
            <person name="Xuan Z."/>
            <person name="Firman A."/>
            <person name="Shaddox L."/>
            <person name="Trudeau A."/>
            <person name="Shah S."/>
            <person name="Reiman D."/>
        </authorList>
    </citation>
    <scope>NUCLEOTIDE SEQUENCE [LARGE SCALE GENOMIC DNA]</scope>
    <source>
        <strain evidence="3 4">3B1D</strain>
    </source>
</reference>
<dbReference type="OrthoDB" id="9786110at2"/>
<feature type="domain" description="Serine aminopeptidase S33" evidence="2">
    <location>
        <begin position="158"/>
        <end position="229"/>
    </location>
</feature>
<sequence length="265" mass="29812">MTSLAQHSESFEQIGNHVGILVLHGFACTTQSVQPWAEAFAKRGYTVKMPILAGHGTTPEDLYNTTIEQLVHSATAALEWLQERTEHQVICGFDFGGTIAQHLAQQYHVDGLLLLNAAYQLPAKMLDNVEAIIQSSDTYGPIGTADIKNPRATVYRYDKYPVALAREMIIFTKDVAAQSNRIQAPLLVMHSTDDHVLPPQTVDHLIATASSKEKHLIMLQDSYHYALVDYDAPRIVEQSLYFVKGIDPDRYAQPIEEKQKRKRRR</sequence>
<keyword evidence="3" id="KW-0378">Hydrolase</keyword>
<evidence type="ECO:0000259" key="2">
    <source>
        <dbReference type="Pfam" id="PF12146"/>
    </source>
</evidence>
<organism evidence="3 4">
    <name type="scientific">Candidatus Kurthia intestinigallinarum</name>
    <dbReference type="NCBI Taxonomy" id="1562256"/>
    <lineage>
        <taxon>Bacteria</taxon>
        <taxon>Bacillati</taxon>
        <taxon>Bacillota</taxon>
        <taxon>Bacilli</taxon>
        <taxon>Bacillales</taxon>
        <taxon>Caryophanaceae</taxon>
        <taxon>Kurthia</taxon>
    </lineage>
</organism>